<dbReference type="Proteomes" id="UP000035680">
    <property type="component" value="Unassembled WGS sequence"/>
</dbReference>
<protein>
    <submittedName>
        <fullName evidence="2">Uncharacterized protein</fullName>
    </submittedName>
</protein>
<accession>A0A0K0G5F5</accession>
<dbReference type="WBParaSite" id="SVE_1997200.1">
    <property type="protein sequence ID" value="SVE_1997200.1"/>
    <property type="gene ID" value="SVE_1997200"/>
</dbReference>
<reference evidence="2" key="2">
    <citation type="submission" date="2015-08" db="UniProtKB">
        <authorList>
            <consortium name="WormBaseParasite"/>
        </authorList>
    </citation>
    <scope>IDENTIFICATION</scope>
</reference>
<keyword evidence="1" id="KW-1185">Reference proteome</keyword>
<dbReference type="AlphaFoldDB" id="A0A0K0G5F5"/>
<sequence length="70" mass="8088">MVGMVNSFNVKVDSQSHGPRDLLCNMLSRLDMDSLLIVKTRFSLFRKVKRMMTARRRFCLLIEGGIMIPI</sequence>
<evidence type="ECO:0000313" key="1">
    <source>
        <dbReference type="Proteomes" id="UP000035680"/>
    </source>
</evidence>
<proteinExistence type="predicted"/>
<organism evidence="1 2">
    <name type="scientific">Strongyloides venezuelensis</name>
    <name type="common">Threadworm</name>
    <dbReference type="NCBI Taxonomy" id="75913"/>
    <lineage>
        <taxon>Eukaryota</taxon>
        <taxon>Metazoa</taxon>
        <taxon>Ecdysozoa</taxon>
        <taxon>Nematoda</taxon>
        <taxon>Chromadorea</taxon>
        <taxon>Rhabditida</taxon>
        <taxon>Tylenchina</taxon>
        <taxon>Panagrolaimomorpha</taxon>
        <taxon>Strongyloidoidea</taxon>
        <taxon>Strongyloididae</taxon>
        <taxon>Strongyloides</taxon>
    </lineage>
</organism>
<name>A0A0K0G5F5_STRVS</name>
<evidence type="ECO:0000313" key="2">
    <source>
        <dbReference type="WBParaSite" id="SVE_1997200.1"/>
    </source>
</evidence>
<reference evidence="1" key="1">
    <citation type="submission" date="2014-07" db="EMBL/GenBank/DDBJ databases">
        <authorList>
            <person name="Martin A.A"/>
            <person name="De Silva N."/>
        </authorList>
    </citation>
    <scope>NUCLEOTIDE SEQUENCE</scope>
</reference>